<sequence>MKVVKILLAAIVFSSMLGCTMVAPQYQPDFTSINDLKDLELPKMRSGEFKDNNKHVNDISLRGTSLVSPYSNSFAEYLKKALEEDLKQAALWHSPSDIVVTGELLENDVDASGFSTGETDISARFIVLSSGKEVYNKVHKIHYVWDSSFVGAVAIPNAANSYPVGVQKLLKAFFSDRELIATLK</sequence>
<organism evidence="2 3">
    <name type="scientific">Pelagibaculum spongiae</name>
    <dbReference type="NCBI Taxonomy" id="2080658"/>
    <lineage>
        <taxon>Bacteria</taxon>
        <taxon>Pseudomonadati</taxon>
        <taxon>Pseudomonadota</taxon>
        <taxon>Gammaproteobacteria</taxon>
        <taxon>Oceanospirillales</taxon>
        <taxon>Pelagibaculum</taxon>
    </lineage>
</organism>
<gene>
    <name evidence="2" type="ORF">DC094_17255</name>
</gene>
<dbReference type="EMBL" id="QDDL01000009">
    <property type="protein sequence ID" value="PVZ65634.1"/>
    <property type="molecule type" value="Genomic_DNA"/>
</dbReference>
<dbReference type="AlphaFoldDB" id="A0A2V1GQR1"/>
<dbReference type="Proteomes" id="UP000244906">
    <property type="component" value="Unassembled WGS sequence"/>
</dbReference>
<evidence type="ECO:0008006" key="4">
    <source>
        <dbReference type="Google" id="ProtNLM"/>
    </source>
</evidence>
<evidence type="ECO:0000313" key="3">
    <source>
        <dbReference type="Proteomes" id="UP000244906"/>
    </source>
</evidence>
<feature type="signal peptide" evidence="1">
    <location>
        <begin position="1"/>
        <end position="17"/>
    </location>
</feature>
<reference evidence="2 3" key="1">
    <citation type="submission" date="2018-04" db="EMBL/GenBank/DDBJ databases">
        <title>Thalassorhabdus spongiae gen. nov., sp. nov., isolated from a marine sponge in South-West Iceland.</title>
        <authorList>
            <person name="Knobloch S."/>
            <person name="Daussin A."/>
            <person name="Johannsson R."/>
            <person name="Marteinsson V.T."/>
        </authorList>
    </citation>
    <scope>NUCLEOTIDE SEQUENCE [LARGE SCALE GENOMIC DNA]</scope>
    <source>
        <strain evidence="2 3">Hp12</strain>
    </source>
</reference>
<keyword evidence="1" id="KW-0732">Signal</keyword>
<protein>
    <recommendedName>
        <fullName evidence="4">ABC-type transport auxiliary lipoprotein component domain-containing protein</fullName>
    </recommendedName>
</protein>
<comment type="caution">
    <text evidence="2">The sequence shown here is derived from an EMBL/GenBank/DDBJ whole genome shotgun (WGS) entry which is preliminary data.</text>
</comment>
<feature type="chain" id="PRO_5015864024" description="ABC-type transport auxiliary lipoprotein component domain-containing protein" evidence="1">
    <location>
        <begin position="18"/>
        <end position="184"/>
    </location>
</feature>
<name>A0A2V1GQR1_9GAMM</name>
<dbReference type="PROSITE" id="PS51257">
    <property type="entry name" value="PROKAR_LIPOPROTEIN"/>
    <property type="match status" value="1"/>
</dbReference>
<accession>A0A2V1GQR1</accession>
<proteinExistence type="predicted"/>
<evidence type="ECO:0000313" key="2">
    <source>
        <dbReference type="EMBL" id="PVZ65634.1"/>
    </source>
</evidence>
<dbReference type="RefSeq" id="WP_116688375.1">
    <property type="nucleotide sequence ID" value="NZ_CAWNYD010000009.1"/>
</dbReference>
<evidence type="ECO:0000256" key="1">
    <source>
        <dbReference type="SAM" id="SignalP"/>
    </source>
</evidence>
<keyword evidence="3" id="KW-1185">Reference proteome</keyword>
<dbReference type="OrthoDB" id="7596528at2"/>